<proteinExistence type="predicted"/>
<dbReference type="Proteomes" id="UP000242414">
    <property type="component" value="Unassembled WGS sequence"/>
</dbReference>
<evidence type="ECO:0000313" key="2">
    <source>
        <dbReference type="EMBL" id="ORE10235.1"/>
    </source>
</evidence>
<evidence type="ECO:0000256" key="1">
    <source>
        <dbReference type="SAM" id="SignalP"/>
    </source>
</evidence>
<dbReference type="VEuPathDB" id="FungiDB:BCV72DRAFT_302013"/>
<dbReference type="AlphaFoldDB" id="A0A1X0RDW7"/>
<dbReference type="EMBL" id="KV921867">
    <property type="protein sequence ID" value="ORE10235.1"/>
    <property type="molecule type" value="Genomic_DNA"/>
</dbReference>
<name>A0A1X0RDW7_RHIZD</name>
<reference evidence="2" key="1">
    <citation type="journal article" date="2016" name="Proc. Natl. Acad. Sci. U.S.A.">
        <title>Lipid metabolic changes in an early divergent fungus govern the establishment of a mutualistic symbiosis with endobacteria.</title>
        <authorList>
            <person name="Lastovetsky O.A."/>
            <person name="Gaspar M.L."/>
            <person name="Mondo S.J."/>
            <person name="LaButti K.M."/>
            <person name="Sandor L."/>
            <person name="Grigoriev I.V."/>
            <person name="Henry S.A."/>
            <person name="Pawlowska T.E."/>
        </authorList>
    </citation>
    <scope>NUCLEOTIDE SEQUENCE [LARGE SCALE GENOMIC DNA]</scope>
    <source>
        <strain evidence="2">ATCC 52814</strain>
    </source>
</reference>
<accession>A0A1X0RDW7</accession>
<gene>
    <name evidence="2" type="ORF">BCV72DRAFT_302013</name>
</gene>
<sequence length="121" mass="13512">MPIVLLSLFTLYDLMNLWQLQRSPSGPVHCSACPLTNETLVFALSLHYWLSAMSSPKRRYSYPSVIGQTLQPLEIVTDESISLFNFTNVLLSAFGPAELGSSSDIMDTDTEQDQFFDALES</sequence>
<keyword evidence="1" id="KW-0732">Signal</keyword>
<protein>
    <submittedName>
        <fullName evidence="2">Uncharacterized protein</fullName>
    </submittedName>
</protein>
<organism evidence="2">
    <name type="scientific">Rhizopus microsporus var. microsporus</name>
    <dbReference type="NCBI Taxonomy" id="86635"/>
    <lineage>
        <taxon>Eukaryota</taxon>
        <taxon>Fungi</taxon>
        <taxon>Fungi incertae sedis</taxon>
        <taxon>Mucoromycota</taxon>
        <taxon>Mucoromycotina</taxon>
        <taxon>Mucoromycetes</taxon>
        <taxon>Mucorales</taxon>
        <taxon>Mucorineae</taxon>
        <taxon>Rhizopodaceae</taxon>
        <taxon>Rhizopus</taxon>
    </lineage>
</organism>
<feature type="chain" id="PRO_5012710259" evidence="1">
    <location>
        <begin position="18"/>
        <end position="121"/>
    </location>
</feature>
<feature type="signal peptide" evidence="1">
    <location>
        <begin position="1"/>
        <end position="17"/>
    </location>
</feature>